<evidence type="ECO:0000313" key="3">
    <source>
        <dbReference type="Proteomes" id="UP001303046"/>
    </source>
</evidence>
<name>A0ABR1C1A8_NECAM</name>
<protein>
    <submittedName>
        <fullName evidence="2">Uncharacterized protein</fullName>
    </submittedName>
</protein>
<accession>A0ABR1C1A8</accession>
<evidence type="ECO:0000256" key="1">
    <source>
        <dbReference type="SAM" id="MobiDB-lite"/>
    </source>
</evidence>
<feature type="region of interest" description="Disordered" evidence="1">
    <location>
        <begin position="71"/>
        <end position="95"/>
    </location>
</feature>
<gene>
    <name evidence="2" type="primary">Necator_chrII.g4392</name>
    <name evidence="2" type="ORF">RB195_016600</name>
</gene>
<comment type="caution">
    <text evidence="2">The sequence shown here is derived from an EMBL/GenBank/DDBJ whole genome shotgun (WGS) entry which is preliminary data.</text>
</comment>
<sequence>MVAVACGNNCRLGAMNTDRQTERRGEDEAGFLGGDVARRLVTFATFASTFHTFAQAQAILLVPFPSDCLSLQQQPDNGTDAHPETHENNQDQPVSLAPLTHAIAAIYTTDL</sequence>
<organism evidence="2 3">
    <name type="scientific">Necator americanus</name>
    <name type="common">Human hookworm</name>
    <dbReference type="NCBI Taxonomy" id="51031"/>
    <lineage>
        <taxon>Eukaryota</taxon>
        <taxon>Metazoa</taxon>
        <taxon>Ecdysozoa</taxon>
        <taxon>Nematoda</taxon>
        <taxon>Chromadorea</taxon>
        <taxon>Rhabditida</taxon>
        <taxon>Rhabditina</taxon>
        <taxon>Rhabditomorpha</taxon>
        <taxon>Strongyloidea</taxon>
        <taxon>Ancylostomatidae</taxon>
        <taxon>Bunostominae</taxon>
        <taxon>Necator</taxon>
    </lineage>
</organism>
<reference evidence="2 3" key="1">
    <citation type="submission" date="2023-08" db="EMBL/GenBank/DDBJ databases">
        <title>A Necator americanus chromosomal reference genome.</title>
        <authorList>
            <person name="Ilik V."/>
            <person name="Petrzelkova K.J."/>
            <person name="Pardy F."/>
            <person name="Fuh T."/>
            <person name="Niatou-Singa F.S."/>
            <person name="Gouil Q."/>
            <person name="Baker L."/>
            <person name="Ritchie M.E."/>
            <person name="Jex A.R."/>
            <person name="Gazzola D."/>
            <person name="Li H."/>
            <person name="Toshio Fujiwara R."/>
            <person name="Zhan B."/>
            <person name="Aroian R.V."/>
            <person name="Pafco B."/>
            <person name="Schwarz E.M."/>
        </authorList>
    </citation>
    <scope>NUCLEOTIDE SEQUENCE [LARGE SCALE GENOMIC DNA]</scope>
    <source>
        <strain evidence="2 3">Aroian</strain>
        <tissue evidence="2">Whole animal</tissue>
    </source>
</reference>
<evidence type="ECO:0000313" key="2">
    <source>
        <dbReference type="EMBL" id="KAK6732313.1"/>
    </source>
</evidence>
<dbReference type="EMBL" id="JAVFWL010000002">
    <property type="protein sequence ID" value="KAK6732313.1"/>
    <property type="molecule type" value="Genomic_DNA"/>
</dbReference>
<keyword evidence="3" id="KW-1185">Reference proteome</keyword>
<dbReference type="Proteomes" id="UP001303046">
    <property type="component" value="Unassembled WGS sequence"/>
</dbReference>
<proteinExistence type="predicted"/>
<feature type="compositionally biased region" description="Basic and acidic residues" evidence="1">
    <location>
        <begin position="79"/>
        <end position="89"/>
    </location>
</feature>